<accession>A0ABS8NE09</accession>
<evidence type="ECO:0000313" key="5">
    <source>
        <dbReference type="Proteomes" id="UP001430306"/>
    </source>
</evidence>
<keyword evidence="5" id="KW-1185">Reference proteome</keyword>
<gene>
    <name evidence="4" type="ORF">LOC71_02200</name>
</gene>
<comment type="caution">
    <text evidence="1">Lacks conserved residue(s) required for the propagation of feature annotation.</text>
</comment>
<dbReference type="PROSITE" id="PS50110">
    <property type="entry name" value="RESPONSE_REGULATORY"/>
    <property type="match status" value="1"/>
</dbReference>
<evidence type="ECO:0000259" key="3">
    <source>
        <dbReference type="PROSITE" id="PS50110"/>
    </source>
</evidence>
<feature type="domain" description="Response regulatory" evidence="3">
    <location>
        <begin position="16"/>
        <end position="130"/>
    </location>
</feature>
<dbReference type="PANTHER" id="PTHR43367:SF1">
    <property type="entry name" value="TWO-COMPONENT RESPONSE REGULATOR-LIKE APRR6-RELATED"/>
    <property type="match status" value="1"/>
</dbReference>
<dbReference type="Proteomes" id="UP001430306">
    <property type="component" value="Unassembled WGS sequence"/>
</dbReference>
<name>A0ABS8NE09_9BACT</name>
<dbReference type="InterPro" id="IPR001789">
    <property type="entry name" value="Sig_transdc_resp-reg_receiver"/>
</dbReference>
<dbReference type="PANTHER" id="PTHR43367">
    <property type="match status" value="1"/>
</dbReference>
<keyword evidence="2" id="KW-0175">Coiled coil</keyword>
<evidence type="ECO:0000256" key="2">
    <source>
        <dbReference type="SAM" id="Coils"/>
    </source>
</evidence>
<comment type="caution">
    <text evidence="4">The sequence shown here is derived from an EMBL/GenBank/DDBJ whole genome shotgun (WGS) entry which is preliminary data.</text>
</comment>
<evidence type="ECO:0000256" key="1">
    <source>
        <dbReference type="PROSITE-ProRule" id="PRU00169"/>
    </source>
</evidence>
<reference evidence="4" key="1">
    <citation type="submission" date="2021-11" db="EMBL/GenBank/DDBJ databases">
        <title>Genome sequence.</title>
        <authorList>
            <person name="Sun Q."/>
        </authorList>
    </citation>
    <scope>NUCLEOTIDE SEQUENCE</scope>
    <source>
        <strain evidence="4">JC740</strain>
    </source>
</reference>
<sequence>MPSTLLKIKMAERQLKIFLLHGDEYVRRIVRANLELLSHHVELSTDSPAVMQRRCQENPPDVAIIGDKIQSSSVFDVLNSLSRENLCPIVALLQHSDFDRAHRLMEDNVMGVLVEPVNDSDLRTSIYLARRRFEQARRMKRQIDDLEQQLVASQHNTMENGS</sequence>
<evidence type="ECO:0000313" key="4">
    <source>
        <dbReference type="EMBL" id="MCC9641068.1"/>
    </source>
</evidence>
<feature type="coiled-coil region" evidence="2">
    <location>
        <begin position="129"/>
        <end position="156"/>
    </location>
</feature>
<proteinExistence type="predicted"/>
<dbReference type="Gene3D" id="3.40.50.2300">
    <property type="match status" value="1"/>
</dbReference>
<dbReference type="InterPro" id="IPR011006">
    <property type="entry name" value="CheY-like_superfamily"/>
</dbReference>
<dbReference type="EMBL" id="JAJKFW010000004">
    <property type="protein sequence ID" value="MCC9641068.1"/>
    <property type="molecule type" value="Genomic_DNA"/>
</dbReference>
<protein>
    <submittedName>
        <fullName evidence="4">Nitrogen regulation protein</fullName>
    </submittedName>
</protein>
<dbReference type="SUPFAM" id="SSF52172">
    <property type="entry name" value="CheY-like"/>
    <property type="match status" value="1"/>
</dbReference>
<organism evidence="4 5">
    <name type="scientific">Rhodopirellula halodulae</name>
    <dbReference type="NCBI Taxonomy" id="2894198"/>
    <lineage>
        <taxon>Bacteria</taxon>
        <taxon>Pseudomonadati</taxon>
        <taxon>Planctomycetota</taxon>
        <taxon>Planctomycetia</taxon>
        <taxon>Pirellulales</taxon>
        <taxon>Pirellulaceae</taxon>
        <taxon>Rhodopirellula</taxon>
    </lineage>
</organism>